<dbReference type="EMBL" id="JANIIK010000035">
    <property type="protein sequence ID" value="KAJ3613369.1"/>
    <property type="molecule type" value="Genomic_DNA"/>
</dbReference>
<name>A0A9Q0EU63_9TELE</name>
<comment type="caution">
    <text evidence="1">The sequence shown here is derived from an EMBL/GenBank/DDBJ whole genome shotgun (WGS) entry which is preliminary data.</text>
</comment>
<protein>
    <submittedName>
        <fullName evidence="1">Uncharacterized protein</fullName>
    </submittedName>
</protein>
<keyword evidence="2" id="KW-1185">Reference proteome</keyword>
<evidence type="ECO:0000313" key="2">
    <source>
        <dbReference type="Proteomes" id="UP001148018"/>
    </source>
</evidence>
<reference evidence="1" key="1">
    <citation type="submission" date="2022-07" db="EMBL/GenBank/DDBJ databases">
        <title>Chromosome-level genome of Muraenolepis orangiensis.</title>
        <authorList>
            <person name="Kim J."/>
        </authorList>
    </citation>
    <scope>NUCLEOTIDE SEQUENCE</scope>
    <source>
        <strain evidence="1">KU_S4_2022</strain>
        <tissue evidence="1">Muscle</tissue>
    </source>
</reference>
<dbReference type="Proteomes" id="UP001148018">
    <property type="component" value="Unassembled WGS sequence"/>
</dbReference>
<gene>
    <name evidence="1" type="ORF">NHX12_019619</name>
</gene>
<accession>A0A9Q0EU63</accession>
<proteinExistence type="predicted"/>
<organism evidence="1 2">
    <name type="scientific">Muraenolepis orangiensis</name>
    <name type="common">Patagonian moray cod</name>
    <dbReference type="NCBI Taxonomy" id="630683"/>
    <lineage>
        <taxon>Eukaryota</taxon>
        <taxon>Metazoa</taxon>
        <taxon>Chordata</taxon>
        <taxon>Craniata</taxon>
        <taxon>Vertebrata</taxon>
        <taxon>Euteleostomi</taxon>
        <taxon>Actinopterygii</taxon>
        <taxon>Neopterygii</taxon>
        <taxon>Teleostei</taxon>
        <taxon>Neoteleostei</taxon>
        <taxon>Acanthomorphata</taxon>
        <taxon>Zeiogadaria</taxon>
        <taxon>Gadariae</taxon>
        <taxon>Gadiformes</taxon>
        <taxon>Muraenolepidoidei</taxon>
        <taxon>Muraenolepididae</taxon>
        <taxon>Muraenolepis</taxon>
    </lineage>
</organism>
<sequence>MDCAGRAPPRSRPSAVYPRLIHLGKGNSALASSLSARRYKPGRFVCDYKACCQLAMLYGASGRLPPTQTSALCTSWKFISTTLCLAKSLNQYRDGASAVWLVYISVRQDIKS</sequence>
<evidence type="ECO:0000313" key="1">
    <source>
        <dbReference type="EMBL" id="KAJ3613369.1"/>
    </source>
</evidence>
<dbReference type="AlphaFoldDB" id="A0A9Q0EU63"/>